<dbReference type="Bgee" id="108701123">
    <property type="expression patterns" value="Expressed in intestine and 14 other cell types or tissues"/>
</dbReference>
<dbReference type="InterPro" id="IPR013083">
    <property type="entry name" value="Znf_RING/FYVE/PHD"/>
</dbReference>
<evidence type="ECO:0000313" key="7">
    <source>
        <dbReference type="RefSeq" id="XP_018090828.1"/>
    </source>
</evidence>
<keyword evidence="3" id="KW-0863">Zinc-finger</keyword>
<dbReference type="PaxDb" id="8355-A0A1L8EUH2"/>
<dbReference type="Proteomes" id="UP000186698">
    <property type="component" value="Chromosome 9_10L"/>
</dbReference>
<name>A0A1L8EUH2_XENLA</name>
<dbReference type="GO" id="GO:0008270">
    <property type="term" value="F:zinc ion binding"/>
    <property type="evidence" value="ECO:0007669"/>
    <property type="project" value="UniProtKB-KW"/>
</dbReference>
<evidence type="ECO:0000256" key="1">
    <source>
        <dbReference type="ARBA" id="ARBA00022588"/>
    </source>
</evidence>
<dbReference type="RefSeq" id="XP_018090828.1">
    <property type="nucleotide sequence ID" value="XM_018235339.2"/>
</dbReference>
<dbReference type="Pfam" id="PF00622">
    <property type="entry name" value="SPRY"/>
    <property type="match status" value="1"/>
</dbReference>
<dbReference type="InterPro" id="IPR003879">
    <property type="entry name" value="Butyrophylin_SPRY"/>
</dbReference>
<reference evidence="7" key="1">
    <citation type="submission" date="2025-08" db="UniProtKB">
        <authorList>
            <consortium name="RefSeq"/>
        </authorList>
    </citation>
    <scope>IDENTIFICATION</scope>
    <source>
        <strain evidence="7">J_2021</strain>
        <tissue evidence="7">Erythrocytes</tissue>
    </source>
</reference>
<dbReference type="KEGG" id="xla:108701123"/>
<dbReference type="Gene3D" id="3.30.160.60">
    <property type="entry name" value="Classic Zinc Finger"/>
    <property type="match status" value="1"/>
</dbReference>
<accession>A0A1L8EUH2</accession>
<keyword evidence="1" id="KW-0399">Innate immunity</keyword>
<dbReference type="STRING" id="8355.A0A1L8EUH2"/>
<dbReference type="SMART" id="SM00449">
    <property type="entry name" value="SPRY"/>
    <property type="match status" value="1"/>
</dbReference>
<dbReference type="CDD" id="cd19835">
    <property type="entry name" value="Bbox2_TRIM65_C-IV"/>
    <property type="match status" value="1"/>
</dbReference>
<dbReference type="AlphaFoldDB" id="A0A1L8EUH2"/>
<dbReference type="InterPro" id="IPR027370">
    <property type="entry name" value="Znf-RING_euk"/>
</dbReference>
<dbReference type="PROSITE" id="PS50089">
    <property type="entry name" value="ZF_RING_2"/>
    <property type="match status" value="1"/>
</dbReference>
<evidence type="ECO:0000313" key="8">
    <source>
        <dbReference type="Xenbase" id="XB-GENE-17330842"/>
    </source>
</evidence>
<dbReference type="InterPro" id="IPR043136">
    <property type="entry name" value="B30.2/SPRY_sf"/>
</dbReference>
<proteinExistence type="predicted"/>
<dbReference type="OMA" id="NCKASHK"/>
<keyword evidence="6" id="KW-1185">Reference proteome</keyword>
<dbReference type="InterPro" id="IPR001870">
    <property type="entry name" value="B30.2/SPRY"/>
</dbReference>
<dbReference type="SUPFAM" id="SSF49899">
    <property type="entry name" value="Concanavalin A-like lectins/glucanases"/>
    <property type="match status" value="1"/>
</dbReference>
<dbReference type="InterPro" id="IPR058030">
    <property type="entry name" value="TRIM8/14/16/25/29/45/65_CC"/>
</dbReference>
<protein>
    <submittedName>
        <fullName evidence="7">Tripartite motif-containing protein 65</fullName>
    </submittedName>
</protein>
<dbReference type="CTD" id="108701123"/>
<dbReference type="PRINTS" id="PR01407">
    <property type="entry name" value="BUTYPHLNCDUF"/>
</dbReference>
<evidence type="ECO:0000256" key="3">
    <source>
        <dbReference type="ARBA" id="ARBA00022771"/>
    </source>
</evidence>
<dbReference type="GeneID" id="108701123"/>
<keyword evidence="5" id="KW-0391">Immunity</keyword>
<dbReference type="PANTHER" id="PTHR25465:SF14">
    <property type="entry name" value="E3 UBIQUITIN-PROTEIN LIGASE TRIM65"/>
    <property type="match status" value="1"/>
</dbReference>
<evidence type="ECO:0000256" key="4">
    <source>
        <dbReference type="ARBA" id="ARBA00022833"/>
    </source>
</evidence>
<dbReference type="Gene3D" id="3.30.40.10">
    <property type="entry name" value="Zinc/RING finger domain, C3HC4 (zinc finger)"/>
    <property type="match status" value="1"/>
</dbReference>
<evidence type="ECO:0000313" key="6">
    <source>
        <dbReference type="Proteomes" id="UP000186698"/>
    </source>
</evidence>
<dbReference type="SUPFAM" id="SSF57845">
    <property type="entry name" value="B-box zinc-binding domain"/>
    <property type="match status" value="1"/>
</dbReference>
<dbReference type="AGR" id="Xenbase:XB-GENE-17330842"/>
<dbReference type="Xenbase" id="XB-GENE-17330842">
    <property type="gene designation" value="trim65.L"/>
</dbReference>
<dbReference type="Pfam" id="PF25600">
    <property type="entry name" value="TRIM_CC"/>
    <property type="match status" value="1"/>
</dbReference>
<dbReference type="PROSITE" id="PS50188">
    <property type="entry name" value="B302_SPRY"/>
    <property type="match status" value="1"/>
</dbReference>
<keyword evidence="2" id="KW-0479">Metal-binding</keyword>
<dbReference type="InterPro" id="IPR017907">
    <property type="entry name" value="Znf_RING_CS"/>
</dbReference>
<dbReference type="PROSITE" id="PS00518">
    <property type="entry name" value="ZF_RING_1"/>
    <property type="match status" value="1"/>
</dbReference>
<organism evidence="6 7">
    <name type="scientific">Xenopus laevis</name>
    <name type="common">African clawed frog</name>
    <dbReference type="NCBI Taxonomy" id="8355"/>
    <lineage>
        <taxon>Eukaryota</taxon>
        <taxon>Metazoa</taxon>
        <taxon>Chordata</taxon>
        <taxon>Craniata</taxon>
        <taxon>Vertebrata</taxon>
        <taxon>Euteleostomi</taxon>
        <taxon>Amphibia</taxon>
        <taxon>Batrachia</taxon>
        <taxon>Anura</taxon>
        <taxon>Pipoidea</taxon>
        <taxon>Pipidae</taxon>
        <taxon>Xenopodinae</taxon>
        <taxon>Xenopus</taxon>
        <taxon>Xenopus</taxon>
    </lineage>
</organism>
<dbReference type="OrthoDB" id="6270329at2759"/>
<dbReference type="InterPro" id="IPR013320">
    <property type="entry name" value="ConA-like_dom_sf"/>
</dbReference>
<dbReference type="Gene3D" id="2.60.120.920">
    <property type="match status" value="1"/>
</dbReference>
<evidence type="ECO:0000256" key="2">
    <source>
        <dbReference type="ARBA" id="ARBA00022723"/>
    </source>
</evidence>
<dbReference type="Pfam" id="PF13445">
    <property type="entry name" value="zf-RING_UBOX"/>
    <property type="match status" value="1"/>
</dbReference>
<dbReference type="SMART" id="SM00184">
    <property type="entry name" value="RING"/>
    <property type="match status" value="1"/>
</dbReference>
<dbReference type="SUPFAM" id="SSF57850">
    <property type="entry name" value="RING/U-box"/>
    <property type="match status" value="1"/>
</dbReference>
<dbReference type="InterPro" id="IPR001841">
    <property type="entry name" value="Znf_RING"/>
</dbReference>
<gene>
    <name evidence="7 8" type="primary">trim65.L</name>
</gene>
<sequence>MSAPGFTATDIRNTLNCSICLELFTMPMTTSCGHNFCNKCINDHWDQEDRKQIAKTCPQCRKIFHVRPEMTKNVDISKLVEMVNGSEKQKISQEPESQKKRNMCSAMKCQRHNRNFELFCCTEKRCVCSKCFMVECRNHALESIEDKRQKEEEQLQKSLLDNANQKKEILIAIEKRQQLTGNIKTACDQMESCILAKFEQMSNILEECCTMSIETLRSEKEVALDKAKQSLEQLQKHLERVEQHENEAKLLCQNSDDVAFLQGLTLLIPPEATPVLPSIPLCGSSQVDAVTRILPQVINLLNVEFPNALLNEPQAEVKETSCTVSPSIPRTRPSITPSTMSLLRTELYKDYRNLTFDPQSANKYIHLSRQNCKASHKMSSQGAAVLLSSTAFQTWQVMCAEGFSQGHHYWELELSKFFVEVGVAYSCLERSKNEQNRIGRNPFSWCLQTHSRCHSAWHNNKEQQLQASKYFKIGVSLDCNAGNITFYGVKDGGLELLHSFSCVFSQTLYPTFWIGEGSSVCLFQCSNDAVNTSLGE</sequence>
<dbReference type="GO" id="GO:0045087">
    <property type="term" value="P:innate immune response"/>
    <property type="evidence" value="ECO:0007669"/>
    <property type="project" value="UniProtKB-KW"/>
</dbReference>
<dbReference type="InterPro" id="IPR003877">
    <property type="entry name" value="SPRY_dom"/>
</dbReference>
<dbReference type="PANTHER" id="PTHR25465">
    <property type="entry name" value="B-BOX DOMAIN CONTAINING"/>
    <property type="match status" value="1"/>
</dbReference>
<evidence type="ECO:0000256" key="5">
    <source>
        <dbReference type="ARBA" id="ARBA00022859"/>
    </source>
</evidence>
<keyword evidence="4" id="KW-0862">Zinc</keyword>
<dbReference type="InterPro" id="IPR051051">
    <property type="entry name" value="E3_ubiq-ligase_TRIM/RNF"/>
</dbReference>